<keyword evidence="5" id="KW-1185">Reference proteome</keyword>
<dbReference type="Pfam" id="PF13416">
    <property type="entry name" value="SBP_bac_8"/>
    <property type="match status" value="1"/>
</dbReference>
<evidence type="ECO:0000256" key="2">
    <source>
        <dbReference type="ARBA" id="ARBA00022448"/>
    </source>
</evidence>
<evidence type="ECO:0000313" key="5">
    <source>
        <dbReference type="Proteomes" id="UP001546774"/>
    </source>
</evidence>
<dbReference type="EMBL" id="JBBMFS010000006">
    <property type="protein sequence ID" value="MEQ2555054.1"/>
    <property type="molecule type" value="Genomic_DNA"/>
</dbReference>
<evidence type="ECO:0000256" key="3">
    <source>
        <dbReference type="ARBA" id="ARBA00022729"/>
    </source>
</evidence>
<dbReference type="SUPFAM" id="SSF53850">
    <property type="entry name" value="Periplasmic binding protein-like II"/>
    <property type="match status" value="1"/>
</dbReference>
<reference evidence="4" key="1">
    <citation type="submission" date="2024-03" db="EMBL/GenBank/DDBJ databases">
        <title>Human intestinal bacterial collection.</title>
        <authorList>
            <person name="Pauvert C."/>
            <person name="Hitch T.C.A."/>
            <person name="Clavel T."/>
        </authorList>
    </citation>
    <scope>NUCLEOTIDE SEQUENCE [LARGE SCALE GENOMIC DNA]</scope>
    <source>
        <strain evidence="4">CLA-AA-H89B</strain>
    </source>
</reference>
<dbReference type="PANTHER" id="PTHR30061">
    <property type="entry name" value="MALTOSE-BINDING PERIPLASMIC PROTEIN"/>
    <property type="match status" value="1"/>
</dbReference>
<name>A0ABV1H5T2_9FIRM</name>
<dbReference type="InterPro" id="IPR006059">
    <property type="entry name" value="SBP"/>
</dbReference>
<comment type="caution">
    <text evidence="4">The sequence shown here is derived from an EMBL/GenBank/DDBJ whole genome shotgun (WGS) entry which is preliminary data.</text>
</comment>
<protein>
    <submittedName>
        <fullName evidence="4">Extracellular solute-binding protein</fullName>
    </submittedName>
</protein>
<evidence type="ECO:0000313" key="4">
    <source>
        <dbReference type="EMBL" id="MEQ2555054.1"/>
    </source>
</evidence>
<gene>
    <name evidence="4" type="ORF">WMO37_08560</name>
</gene>
<accession>A0ABV1H5T2</accession>
<proteinExistence type="inferred from homology"/>
<sequence length="167" mass="18069">MADKMKSGEVIAGISGVWDVMNAKEAWGADYGACKLPAYTCAGREVQMASFTGYKMMGVNAYSKNKDWACKLADWMTNEENQKIRFTERNQGPSNINAAASPDVKKVAAIQAVIDQSKYGTLQRVGNSYWDACKSFADTILSGNTGGLSEQELMDVLVDGITASTVK</sequence>
<dbReference type="Proteomes" id="UP001546774">
    <property type="component" value="Unassembled WGS sequence"/>
</dbReference>
<dbReference type="Gene3D" id="3.40.190.10">
    <property type="entry name" value="Periplasmic binding protein-like II"/>
    <property type="match status" value="2"/>
</dbReference>
<evidence type="ECO:0000256" key="1">
    <source>
        <dbReference type="ARBA" id="ARBA00008520"/>
    </source>
</evidence>
<organism evidence="4 5">
    <name type="scientific">Lachnospira intestinalis</name>
    <dbReference type="NCBI Taxonomy" id="3133158"/>
    <lineage>
        <taxon>Bacteria</taxon>
        <taxon>Bacillati</taxon>
        <taxon>Bacillota</taxon>
        <taxon>Clostridia</taxon>
        <taxon>Lachnospirales</taxon>
        <taxon>Lachnospiraceae</taxon>
        <taxon>Lachnospira</taxon>
    </lineage>
</organism>
<dbReference type="PANTHER" id="PTHR30061:SF50">
    <property type="entry name" value="MALTOSE_MALTODEXTRIN-BINDING PERIPLASMIC PROTEIN"/>
    <property type="match status" value="1"/>
</dbReference>
<keyword evidence="2" id="KW-0813">Transport</keyword>
<comment type="similarity">
    <text evidence="1">Belongs to the bacterial solute-binding protein 1 family.</text>
</comment>
<keyword evidence="3" id="KW-0732">Signal</keyword>